<dbReference type="Proteomes" id="UP000554482">
    <property type="component" value="Unassembled WGS sequence"/>
</dbReference>
<evidence type="ECO:0000259" key="1">
    <source>
        <dbReference type="Pfam" id="PF09328"/>
    </source>
</evidence>
<accession>A0A7J6WXR2</accession>
<proteinExistence type="predicted"/>
<keyword evidence="2" id="KW-0808">Transferase</keyword>
<dbReference type="GO" id="GO:0046872">
    <property type="term" value="F:metal ion binding"/>
    <property type="evidence" value="ECO:0007669"/>
    <property type="project" value="InterPro"/>
</dbReference>
<dbReference type="GO" id="GO:0016756">
    <property type="term" value="F:glutathione gamma-glutamylcysteinyltransferase activity"/>
    <property type="evidence" value="ECO:0007669"/>
    <property type="project" value="InterPro"/>
</dbReference>
<dbReference type="Pfam" id="PF09328">
    <property type="entry name" value="Phytochelatin_C"/>
    <property type="match status" value="1"/>
</dbReference>
<gene>
    <name evidence="2" type="ORF">FRX31_008175</name>
</gene>
<evidence type="ECO:0000313" key="3">
    <source>
        <dbReference type="Proteomes" id="UP000554482"/>
    </source>
</evidence>
<dbReference type="AlphaFoldDB" id="A0A7J6WXR2"/>
<dbReference type="InterPro" id="IPR015407">
    <property type="entry name" value="Phytochelatin_synthase_C"/>
</dbReference>
<feature type="domain" description="Phytochelatin synthase C-terminal" evidence="1">
    <location>
        <begin position="1"/>
        <end position="65"/>
    </location>
</feature>
<name>A0A7J6WXR2_THATH</name>
<sequence>MAKYLMDDVPSLLKSEDVNDVEKVLSVVFTSLPTNFTEFIKWVAEVRRQEDGALSKEGKRKLSAK</sequence>
<reference evidence="2 3" key="1">
    <citation type="submission" date="2020-06" db="EMBL/GenBank/DDBJ databases">
        <title>Transcriptomic and genomic resources for Thalictrum thalictroides and T. hernandezii: Facilitating candidate gene discovery in an emerging model plant lineage.</title>
        <authorList>
            <person name="Arias T."/>
            <person name="Riano-Pachon D.M."/>
            <person name="Di Stilio V.S."/>
        </authorList>
    </citation>
    <scope>NUCLEOTIDE SEQUENCE [LARGE SCALE GENOMIC DNA]</scope>
    <source>
        <strain evidence="3">cv. WT478/WT964</strain>
        <tissue evidence="2">Leaves</tissue>
    </source>
</reference>
<organism evidence="2 3">
    <name type="scientific">Thalictrum thalictroides</name>
    <name type="common">Rue-anemone</name>
    <name type="synonym">Anemone thalictroides</name>
    <dbReference type="NCBI Taxonomy" id="46969"/>
    <lineage>
        <taxon>Eukaryota</taxon>
        <taxon>Viridiplantae</taxon>
        <taxon>Streptophyta</taxon>
        <taxon>Embryophyta</taxon>
        <taxon>Tracheophyta</taxon>
        <taxon>Spermatophyta</taxon>
        <taxon>Magnoliopsida</taxon>
        <taxon>Ranunculales</taxon>
        <taxon>Ranunculaceae</taxon>
        <taxon>Thalictroideae</taxon>
        <taxon>Thalictrum</taxon>
    </lineage>
</organism>
<dbReference type="GO" id="GO:0098849">
    <property type="term" value="P:cellular detoxification of cadmium ion"/>
    <property type="evidence" value="ECO:0007669"/>
    <property type="project" value="TreeGrafter"/>
</dbReference>
<feature type="non-terminal residue" evidence="2">
    <location>
        <position position="65"/>
    </location>
</feature>
<comment type="caution">
    <text evidence="2">The sequence shown here is derived from an EMBL/GenBank/DDBJ whole genome shotgun (WGS) entry which is preliminary data.</text>
</comment>
<keyword evidence="3" id="KW-1185">Reference proteome</keyword>
<dbReference type="GO" id="GO:0010273">
    <property type="term" value="P:detoxification of copper ion"/>
    <property type="evidence" value="ECO:0007669"/>
    <property type="project" value="TreeGrafter"/>
</dbReference>
<dbReference type="PANTHER" id="PTHR33447">
    <property type="entry name" value="GLUTATHIONE GAMMA-GLUTAMYLCYSTEINYLTRANSFERASE"/>
    <property type="match status" value="1"/>
</dbReference>
<dbReference type="PANTHER" id="PTHR33447:SF2">
    <property type="entry name" value="GLUTATHIONE GAMMA-GLUTAMYLCYSTEINYLTRANSFERASE"/>
    <property type="match status" value="1"/>
</dbReference>
<dbReference type="GO" id="GO:0046938">
    <property type="term" value="P:phytochelatin biosynthetic process"/>
    <property type="evidence" value="ECO:0007669"/>
    <property type="project" value="InterPro"/>
</dbReference>
<dbReference type="OrthoDB" id="1737221at2759"/>
<dbReference type="InterPro" id="IPR040409">
    <property type="entry name" value="PCS-like"/>
</dbReference>
<evidence type="ECO:0000313" key="2">
    <source>
        <dbReference type="EMBL" id="KAF5202239.1"/>
    </source>
</evidence>
<dbReference type="EMBL" id="JABWDY010008418">
    <property type="protein sequence ID" value="KAF5202239.1"/>
    <property type="molecule type" value="Genomic_DNA"/>
</dbReference>
<protein>
    <submittedName>
        <fullName evidence="2">Glutathione gamma-glutamylcysteinyltransferase</fullName>
    </submittedName>
</protein>